<reference evidence="5" key="1">
    <citation type="submission" date="2021-01" db="EMBL/GenBank/DDBJ databases">
        <title>Genome public.</title>
        <authorList>
            <person name="Liu C."/>
            <person name="Sun Q."/>
        </authorList>
    </citation>
    <scope>NUCLEOTIDE SEQUENCE [LARGE SCALE GENOMIC DNA]</scope>
    <source>
        <strain evidence="5">YIM B02505</strain>
    </source>
</reference>
<dbReference type="InterPro" id="IPR029039">
    <property type="entry name" value="Flavoprotein-like_sf"/>
</dbReference>
<dbReference type="Proteomes" id="UP000596739">
    <property type="component" value="Unassembled WGS sequence"/>
</dbReference>
<evidence type="ECO:0000313" key="5">
    <source>
        <dbReference type="Proteomes" id="UP000596739"/>
    </source>
</evidence>
<dbReference type="PANTHER" id="PTHR43278:SF4">
    <property type="entry name" value="NAD(P)H-DEPENDENT FMN-CONTAINING OXIDOREDUCTASE YWQN-RELATED"/>
    <property type="match status" value="1"/>
</dbReference>
<accession>A0ABS1EWR7</accession>
<keyword evidence="2" id="KW-0288">FMN</keyword>
<evidence type="ECO:0000256" key="2">
    <source>
        <dbReference type="ARBA" id="ARBA00022643"/>
    </source>
</evidence>
<evidence type="ECO:0000313" key="4">
    <source>
        <dbReference type="EMBL" id="MBK1813755.1"/>
    </source>
</evidence>
<evidence type="ECO:0000259" key="3">
    <source>
        <dbReference type="Pfam" id="PF03358"/>
    </source>
</evidence>
<dbReference type="PANTHER" id="PTHR43278">
    <property type="entry name" value="NAD(P)H-DEPENDENT FMN-CONTAINING OXIDOREDUCTASE YWQN-RELATED"/>
    <property type="match status" value="1"/>
</dbReference>
<organism evidence="4 5">
    <name type="scientific">Clostridium yunnanense</name>
    <dbReference type="NCBI Taxonomy" id="2800325"/>
    <lineage>
        <taxon>Bacteria</taxon>
        <taxon>Bacillati</taxon>
        <taxon>Bacillota</taxon>
        <taxon>Clostridia</taxon>
        <taxon>Eubacteriales</taxon>
        <taxon>Clostridiaceae</taxon>
        <taxon>Clostridium</taxon>
    </lineage>
</organism>
<comment type="caution">
    <text evidence="4">The sequence shown here is derived from an EMBL/GenBank/DDBJ whole genome shotgun (WGS) entry which is preliminary data.</text>
</comment>
<keyword evidence="5" id="KW-1185">Reference proteome</keyword>
<dbReference type="Pfam" id="PF03358">
    <property type="entry name" value="FMN_red"/>
    <property type="match status" value="1"/>
</dbReference>
<protein>
    <submittedName>
        <fullName evidence="4">Flavodoxin family protein</fullName>
    </submittedName>
</protein>
<dbReference type="InterPro" id="IPR051796">
    <property type="entry name" value="ISF_SsuE-like"/>
</dbReference>
<gene>
    <name evidence="4" type="ORF">JHL18_24355</name>
</gene>
<proteinExistence type="predicted"/>
<dbReference type="EMBL" id="JAENHN010000066">
    <property type="protein sequence ID" value="MBK1813755.1"/>
    <property type="molecule type" value="Genomic_DNA"/>
</dbReference>
<dbReference type="InterPro" id="IPR005025">
    <property type="entry name" value="FMN_Rdtase-like_dom"/>
</dbReference>
<feature type="domain" description="NADPH-dependent FMN reductase-like" evidence="3">
    <location>
        <begin position="3"/>
        <end position="142"/>
    </location>
</feature>
<sequence>MGKKSRTLRFINDVLEIVQNLNDTQIEVNMYTADQLNINNCKGCINCFLKGKCVLDNMDDMKRIKEEILSSDIVVFASPVYAHHVSGDMKVFIDRISYWAHLVRLSGKVGIAVATSGGNGLDLTTNYLYKIMSYMGIKVVGKFGVEAYEINDGYNGTVEDCAKLILEYLHDKPIESDEVLESVFRVTKNMIELAREYKTAEYEYWDEMGLLKCNSFEEVLKMVK</sequence>
<name>A0ABS1EWR7_9CLOT</name>
<dbReference type="Gene3D" id="3.40.50.360">
    <property type="match status" value="1"/>
</dbReference>
<evidence type="ECO:0000256" key="1">
    <source>
        <dbReference type="ARBA" id="ARBA00022630"/>
    </source>
</evidence>
<keyword evidence="1" id="KW-0285">Flavoprotein</keyword>
<dbReference type="SUPFAM" id="SSF52218">
    <property type="entry name" value="Flavoproteins"/>
    <property type="match status" value="1"/>
</dbReference>